<dbReference type="OrthoDB" id="4773077at2"/>
<accession>A0A3E0HD18</accession>
<feature type="transmembrane region" description="Helical" evidence="1">
    <location>
        <begin position="12"/>
        <end position="32"/>
    </location>
</feature>
<evidence type="ECO:0000256" key="1">
    <source>
        <dbReference type="SAM" id="Phobius"/>
    </source>
</evidence>
<keyword evidence="3" id="KW-1185">Reference proteome</keyword>
<evidence type="ECO:0000313" key="2">
    <source>
        <dbReference type="EMBL" id="REH42738.1"/>
    </source>
</evidence>
<reference evidence="2 3" key="1">
    <citation type="submission" date="2018-08" db="EMBL/GenBank/DDBJ databases">
        <title>Genomic Encyclopedia of Archaeal and Bacterial Type Strains, Phase II (KMG-II): from individual species to whole genera.</title>
        <authorList>
            <person name="Goeker M."/>
        </authorList>
    </citation>
    <scope>NUCLEOTIDE SEQUENCE [LARGE SCALE GENOMIC DNA]</scope>
    <source>
        <strain evidence="2 3">DSM 45791</strain>
    </source>
</reference>
<sequence>MTAPDPMKGIRGVMAGTMVLEAIVIGLALFVLGRVDHLAGWPVAAVGVLAVLMIVSSGCFRFPWGIPFAVVLQVLTLIGFVLSVPLGIVGVLFGLVWVYLLWVRRDVARRIAEGTLPSQQQ</sequence>
<proteinExistence type="predicted"/>
<dbReference type="RefSeq" id="WP_116177543.1">
    <property type="nucleotide sequence ID" value="NZ_CP144375.1"/>
</dbReference>
<dbReference type="Proteomes" id="UP000256269">
    <property type="component" value="Unassembled WGS sequence"/>
</dbReference>
<dbReference type="AlphaFoldDB" id="A0A3E0HD18"/>
<dbReference type="Pfam" id="PF14017">
    <property type="entry name" value="DUF4233"/>
    <property type="match status" value="1"/>
</dbReference>
<name>A0A3E0HD18_9PSEU</name>
<feature type="transmembrane region" description="Helical" evidence="1">
    <location>
        <begin position="38"/>
        <end position="55"/>
    </location>
</feature>
<comment type="caution">
    <text evidence="2">The sequence shown here is derived from an EMBL/GenBank/DDBJ whole genome shotgun (WGS) entry which is preliminary data.</text>
</comment>
<keyword evidence="1" id="KW-0812">Transmembrane</keyword>
<evidence type="ECO:0000313" key="3">
    <source>
        <dbReference type="Proteomes" id="UP000256269"/>
    </source>
</evidence>
<keyword evidence="1" id="KW-1133">Transmembrane helix</keyword>
<organism evidence="2 3">
    <name type="scientific">Kutzneria buriramensis</name>
    <dbReference type="NCBI Taxonomy" id="1045776"/>
    <lineage>
        <taxon>Bacteria</taxon>
        <taxon>Bacillati</taxon>
        <taxon>Actinomycetota</taxon>
        <taxon>Actinomycetes</taxon>
        <taxon>Pseudonocardiales</taxon>
        <taxon>Pseudonocardiaceae</taxon>
        <taxon>Kutzneria</taxon>
    </lineage>
</organism>
<gene>
    <name evidence="2" type="ORF">BCF44_110235</name>
</gene>
<keyword evidence="1" id="KW-0472">Membrane</keyword>
<dbReference type="InterPro" id="IPR025327">
    <property type="entry name" value="DUF4233"/>
</dbReference>
<feature type="transmembrane region" description="Helical" evidence="1">
    <location>
        <begin position="86"/>
        <end position="103"/>
    </location>
</feature>
<protein>
    <submittedName>
        <fullName evidence="2">Uncharacterized protein DUF4233</fullName>
    </submittedName>
</protein>
<dbReference type="EMBL" id="QUNO01000010">
    <property type="protein sequence ID" value="REH42738.1"/>
    <property type="molecule type" value="Genomic_DNA"/>
</dbReference>